<feature type="domain" description="EamA" evidence="8">
    <location>
        <begin position="152"/>
        <end position="281"/>
    </location>
</feature>
<dbReference type="GO" id="GO:0016020">
    <property type="term" value="C:membrane"/>
    <property type="evidence" value="ECO:0007669"/>
    <property type="project" value="UniProtKB-SubCell"/>
</dbReference>
<gene>
    <name evidence="9" type="ORF">J0695_23320</name>
</gene>
<evidence type="ECO:0000259" key="8">
    <source>
        <dbReference type="Pfam" id="PF00892"/>
    </source>
</evidence>
<proteinExistence type="inferred from homology"/>
<evidence type="ECO:0000313" key="10">
    <source>
        <dbReference type="Proteomes" id="UP000664167"/>
    </source>
</evidence>
<feature type="transmembrane region" description="Helical" evidence="7">
    <location>
        <begin position="33"/>
        <end position="52"/>
    </location>
</feature>
<keyword evidence="10" id="KW-1185">Reference proteome</keyword>
<feature type="transmembrane region" description="Helical" evidence="7">
    <location>
        <begin position="64"/>
        <end position="82"/>
    </location>
</feature>
<sequence>MTTRGWALFGMMGVLWGIPYLMIKVAVDGFSPAGVVFVRCAIGAALLLPFALRGGGFFRTVRAHWVPMLAFAAIEIIGPWWTLTDAERKLSSSMAGLLIAAVPIFGAFIARWFGDTEKLGLRRGAGLALGLGGVAVLTVPHLSGGDAWSITEVLLTALGYATAPLIAARHMKDVPTLRLITPCLMLAAIVYAPAAVASWPSAMPSGQVIASLAGLGVVCTAVAFVAFLELIREVGPVRASVITYVNPAIAVAAGVALLGEELTVSVGGAFVLILGGSVLATLKGRGEAKKEEKEEKEKEAAEPVVDGDGVPASAGLV</sequence>
<feature type="transmembrane region" description="Helical" evidence="7">
    <location>
        <begin position="179"/>
        <end position="202"/>
    </location>
</feature>
<dbReference type="AlphaFoldDB" id="A0A939F9U0"/>
<dbReference type="InterPro" id="IPR000620">
    <property type="entry name" value="EamA_dom"/>
</dbReference>
<keyword evidence="4 7" id="KW-1133">Transmembrane helix</keyword>
<evidence type="ECO:0000313" key="9">
    <source>
        <dbReference type="EMBL" id="MBO0514702.1"/>
    </source>
</evidence>
<protein>
    <submittedName>
        <fullName evidence="9">DMT family transporter</fullName>
    </submittedName>
</protein>
<evidence type="ECO:0000256" key="5">
    <source>
        <dbReference type="ARBA" id="ARBA00023136"/>
    </source>
</evidence>
<evidence type="ECO:0000256" key="3">
    <source>
        <dbReference type="ARBA" id="ARBA00022692"/>
    </source>
</evidence>
<dbReference type="EMBL" id="JAFLRJ010000223">
    <property type="protein sequence ID" value="MBO0514702.1"/>
    <property type="molecule type" value="Genomic_DNA"/>
</dbReference>
<feature type="compositionally biased region" description="Basic and acidic residues" evidence="6">
    <location>
        <begin position="286"/>
        <end position="301"/>
    </location>
</feature>
<dbReference type="InterPro" id="IPR037185">
    <property type="entry name" value="EmrE-like"/>
</dbReference>
<accession>A0A939F9U0</accession>
<comment type="caution">
    <text evidence="9">The sequence shown here is derived from an EMBL/GenBank/DDBJ whole genome shotgun (WGS) entry which is preliminary data.</text>
</comment>
<feature type="region of interest" description="Disordered" evidence="6">
    <location>
        <begin position="286"/>
        <end position="317"/>
    </location>
</feature>
<dbReference type="Pfam" id="PF00892">
    <property type="entry name" value="EamA"/>
    <property type="match status" value="2"/>
</dbReference>
<organism evidence="9 10">
    <name type="scientific">Streptomyces beijiangensis</name>
    <dbReference type="NCBI Taxonomy" id="163361"/>
    <lineage>
        <taxon>Bacteria</taxon>
        <taxon>Bacillati</taxon>
        <taxon>Actinomycetota</taxon>
        <taxon>Actinomycetes</taxon>
        <taxon>Kitasatosporales</taxon>
        <taxon>Streptomycetaceae</taxon>
        <taxon>Streptomyces</taxon>
    </lineage>
</organism>
<evidence type="ECO:0000256" key="4">
    <source>
        <dbReference type="ARBA" id="ARBA00022989"/>
    </source>
</evidence>
<keyword evidence="5 7" id="KW-0472">Membrane</keyword>
<comment type="subcellular location">
    <subcellularLocation>
        <location evidence="1">Membrane</location>
        <topology evidence="1">Multi-pass membrane protein</topology>
    </subcellularLocation>
</comment>
<reference evidence="9" key="1">
    <citation type="submission" date="2021-03" db="EMBL/GenBank/DDBJ databases">
        <title>Streptomyces poriferae sp. nov., a novel marine sponge-derived Actinobacteria species with anti-MRSA activity.</title>
        <authorList>
            <person name="Sandoval-Powers M."/>
            <person name="Kralova S."/>
            <person name="Nguyen G.-S."/>
            <person name="Fawwal D."/>
            <person name="Degnes K."/>
            <person name="Klinkenberg G."/>
            <person name="Sletta H."/>
            <person name="Wentzel A."/>
            <person name="Liles M.R."/>
        </authorList>
    </citation>
    <scope>NUCLEOTIDE SEQUENCE</scope>
    <source>
        <strain evidence="9">DSM 41794</strain>
    </source>
</reference>
<evidence type="ECO:0000256" key="1">
    <source>
        <dbReference type="ARBA" id="ARBA00004141"/>
    </source>
</evidence>
<dbReference type="Proteomes" id="UP000664167">
    <property type="component" value="Unassembled WGS sequence"/>
</dbReference>
<dbReference type="SUPFAM" id="SSF103481">
    <property type="entry name" value="Multidrug resistance efflux transporter EmrE"/>
    <property type="match status" value="2"/>
</dbReference>
<feature type="domain" description="EamA" evidence="8">
    <location>
        <begin position="8"/>
        <end position="138"/>
    </location>
</feature>
<feature type="transmembrane region" description="Helical" evidence="7">
    <location>
        <begin position="7"/>
        <end position="27"/>
    </location>
</feature>
<dbReference type="InterPro" id="IPR050638">
    <property type="entry name" value="AA-Vitamin_Transporters"/>
</dbReference>
<feature type="transmembrane region" description="Helical" evidence="7">
    <location>
        <begin position="264"/>
        <end position="282"/>
    </location>
</feature>
<feature type="transmembrane region" description="Helical" evidence="7">
    <location>
        <begin position="148"/>
        <end position="167"/>
    </location>
</feature>
<dbReference type="PANTHER" id="PTHR32322">
    <property type="entry name" value="INNER MEMBRANE TRANSPORTER"/>
    <property type="match status" value="1"/>
</dbReference>
<comment type="similarity">
    <text evidence="2">Belongs to the EamA transporter family.</text>
</comment>
<feature type="transmembrane region" description="Helical" evidence="7">
    <location>
        <begin position="94"/>
        <end position="113"/>
    </location>
</feature>
<evidence type="ECO:0000256" key="7">
    <source>
        <dbReference type="SAM" id="Phobius"/>
    </source>
</evidence>
<dbReference type="PANTHER" id="PTHR32322:SF2">
    <property type="entry name" value="EAMA DOMAIN-CONTAINING PROTEIN"/>
    <property type="match status" value="1"/>
</dbReference>
<feature type="transmembrane region" description="Helical" evidence="7">
    <location>
        <begin position="208"/>
        <end position="228"/>
    </location>
</feature>
<evidence type="ECO:0000256" key="6">
    <source>
        <dbReference type="SAM" id="MobiDB-lite"/>
    </source>
</evidence>
<name>A0A939F9U0_9ACTN</name>
<feature type="transmembrane region" description="Helical" evidence="7">
    <location>
        <begin position="240"/>
        <end position="258"/>
    </location>
</feature>
<dbReference type="RefSeq" id="WP_206964362.1">
    <property type="nucleotide sequence ID" value="NZ_BAAAJJ010000006.1"/>
</dbReference>
<keyword evidence="3 7" id="KW-0812">Transmembrane</keyword>
<evidence type="ECO:0000256" key="2">
    <source>
        <dbReference type="ARBA" id="ARBA00007362"/>
    </source>
</evidence>
<feature type="transmembrane region" description="Helical" evidence="7">
    <location>
        <begin position="125"/>
        <end position="142"/>
    </location>
</feature>